<keyword evidence="3" id="KW-1185">Reference proteome</keyword>
<dbReference type="SUPFAM" id="SSF53756">
    <property type="entry name" value="UDP-Glycosyltransferase/glycogen phosphorylase"/>
    <property type="match status" value="1"/>
</dbReference>
<dbReference type="Proteomes" id="UP000054279">
    <property type="component" value="Unassembled WGS sequence"/>
</dbReference>
<evidence type="ECO:0000313" key="2">
    <source>
        <dbReference type="EMBL" id="KIJ24882.1"/>
    </source>
</evidence>
<evidence type="ECO:0000256" key="1">
    <source>
        <dbReference type="ARBA" id="ARBA00022679"/>
    </source>
</evidence>
<accession>A0A0C9U721</accession>
<dbReference type="PANTHER" id="PTHR48045:SF34">
    <property type="entry name" value="ISOFLAVONE 7-O-GLUCOSYLTRANSFERASE 1-LIKE"/>
    <property type="match status" value="1"/>
</dbReference>
<dbReference type="HOGENOM" id="CLU_001724_12_1_1"/>
<name>A0A0C9U721_SPHS4</name>
<dbReference type="EMBL" id="KN837450">
    <property type="protein sequence ID" value="KIJ24882.1"/>
    <property type="molecule type" value="Genomic_DNA"/>
</dbReference>
<dbReference type="InterPro" id="IPR002213">
    <property type="entry name" value="UDP_glucos_trans"/>
</dbReference>
<dbReference type="OrthoDB" id="5835829at2759"/>
<gene>
    <name evidence="2" type="ORF">M422DRAFT_38979</name>
</gene>
<protein>
    <submittedName>
        <fullName evidence="2">Glycosyltransferase family 1 protein</fullName>
    </submittedName>
</protein>
<dbReference type="PANTHER" id="PTHR48045">
    <property type="entry name" value="UDP-GLYCOSYLTRANSFERASE 72B1"/>
    <property type="match status" value="1"/>
</dbReference>
<sequence length="577" mass="63440">MLLEAPRFFSSTFIRAIPTTLGNLRIAHMARKILPSLLSSPTMKPEAHLVVMAIPAWGHVRPLCAFVARVVQLHPVYVTFLIAGDNVSRVRNELAQYFLSPEQEGLSRYIRVIGLGSLVPLANPVPHLFYMGSIAQTYEHMYGEMLQSRPVTCAWTGDVHGAFPSPTVVIVDICSAYAVQSTRTISGRTVPVLAWVATPASSLIRLFGDESRGGIGDLGAKIYERAAETGQRAEDVSGDVYRDCEGAVVRVPGLPEHYDHEWHPQEPRSASRIPWVIHKGYASLQDCDGAISISSEAYEPVSTKAVHEWFQEEGKEFFAPGPLTVPIPGLSSPNPCASISGSNAETDSKVQNLLDLAFEKYGKQTLFYIAFGSVFWPKDSNHVWELIYTLLDLEIPFIFSHASFGSSGIPKDVVTRVTESGIGLMLPWTPQQLILSHPATGWFLSHCGANSIMESLYQGIPLICWPQEGDQPANALYLSTALDVSFELLQVRTGLGRRKVYRDGTIPTGTLESIRAEFRDVLSRAKGPSGERKRENALKVSQALIGAWSDAGVSRETMARFISRFVVGVTDKGRIEQ</sequence>
<dbReference type="Pfam" id="PF00201">
    <property type="entry name" value="UDPGT"/>
    <property type="match status" value="1"/>
</dbReference>
<dbReference type="GO" id="GO:0008194">
    <property type="term" value="F:UDP-glycosyltransferase activity"/>
    <property type="evidence" value="ECO:0007669"/>
    <property type="project" value="InterPro"/>
</dbReference>
<proteinExistence type="predicted"/>
<evidence type="ECO:0000313" key="3">
    <source>
        <dbReference type="Proteomes" id="UP000054279"/>
    </source>
</evidence>
<dbReference type="Gene3D" id="3.40.50.2000">
    <property type="entry name" value="Glycogen Phosphorylase B"/>
    <property type="match status" value="2"/>
</dbReference>
<reference evidence="2 3" key="1">
    <citation type="submission" date="2014-06" db="EMBL/GenBank/DDBJ databases">
        <title>Evolutionary Origins and Diversification of the Mycorrhizal Mutualists.</title>
        <authorList>
            <consortium name="DOE Joint Genome Institute"/>
            <consortium name="Mycorrhizal Genomics Consortium"/>
            <person name="Kohler A."/>
            <person name="Kuo A."/>
            <person name="Nagy L.G."/>
            <person name="Floudas D."/>
            <person name="Copeland A."/>
            <person name="Barry K.W."/>
            <person name="Cichocki N."/>
            <person name="Veneault-Fourrey C."/>
            <person name="LaButti K."/>
            <person name="Lindquist E.A."/>
            <person name="Lipzen A."/>
            <person name="Lundell T."/>
            <person name="Morin E."/>
            <person name="Murat C."/>
            <person name="Riley R."/>
            <person name="Ohm R."/>
            <person name="Sun H."/>
            <person name="Tunlid A."/>
            <person name="Henrissat B."/>
            <person name="Grigoriev I.V."/>
            <person name="Hibbett D.S."/>
            <person name="Martin F."/>
        </authorList>
    </citation>
    <scope>NUCLEOTIDE SEQUENCE [LARGE SCALE GENOMIC DNA]</scope>
    <source>
        <strain evidence="2 3">SS14</strain>
    </source>
</reference>
<keyword evidence="1 2" id="KW-0808">Transferase</keyword>
<dbReference type="AlphaFoldDB" id="A0A0C9U721"/>
<organism evidence="2 3">
    <name type="scientific">Sphaerobolus stellatus (strain SS14)</name>
    <dbReference type="NCBI Taxonomy" id="990650"/>
    <lineage>
        <taxon>Eukaryota</taxon>
        <taxon>Fungi</taxon>
        <taxon>Dikarya</taxon>
        <taxon>Basidiomycota</taxon>
        <taxon>Agaricomycotina</taxon>
        <taxon>Agaricomycetes</taxon>
        <taxon>Phallomycetidae</taxon>
        <taxon>Geastrales</taxon>
        <taxon>Sphaerobolaceae</taxon>
        <taxon>Sphaerobolus</taxon>
    </lineage>
</organism>